<dbReference type="GeneTree" id="ENSGT00940000163484"/>
<dbReference type="SMART" id="SM00020">
    <property type="entry name" value="Tryp_SPc"/>
    <property type="match status" value="1"/>
</dbReference>
<dbReference type="EC" id="3.4.21.4" evidence="8"/>
<dbReference type="InterPro" id="IPR001314">
    <property type="entry name" value="Peptidase_S1A"/>
</dbReference>
<evidence type="ECO:0000313" key="12">
    <source>
        <dbReference type="Proteomes" id="UP000265020"/>
    </source>
</evidence>
<evidence type="ECO:0000256" key="8">
    <source>
        <dbReference type="ARBA" id="ARBA00038868"/>
    </source>
</evidence>
<evidence type="ECO:0000256" key="5">
    <source>
        <dbReference type="ARBA" id="ARBA00023145"/>
    </source>
</evidence>
<evidence type="ECO:0000256" key="1">
    <source>
        <dbReference type="ARBA" id="ARBA00004239"/>
    </source>
</evidence>
<evidence type="ECO:0000256" key="4">
    <source>
        <dbReference type="ARBA" id="ARBA00022825"/>
    </source>
</evidence>
<reference evidence="11" key="1">
    <citation type="submission" date="2025-08" db="UniProtKB">
        <authorList>
            <consortium name="Ensembl"/>
        </authorList>
    </citation>
    <scope>IDENTIFICATION</scope>
</reference>
<organism evidence="11 12">
    <name type="scientific">Cyprinodon variegatus</name>
    <name type="common">Sheepshead minnow</name>
    <dbReference type="NCBI Taxonomy" id="28743"/>
    <lineage>
        <taxon>Eukaryota</taxon>
        <taxon>Metazoa</taxon>
        <taxon>Chordata</taxon>
        <taxon>Craniata</taxon>
        <taxon>Vertebrata</taxon>
        <taxon>Euteleostomi</taxon>
        <taxon>Actinopterygii</taxon>
        <taxon>Neopterygii</taxon>
        <taxon>Teleostei</taxon>
        <taxon>Neoteleostei</taxon>
        <taxon>Acanthomorphata</taxon>
        <taxon>Ovalentaria</taxon>
        <taxon>Atherinomorphae</taxon>
        <taxon>Cyprinodontiformes</taxon>
        <taxon>Cyprinodontidae</taxon>
        <taxon>Cyprinodon</taxon>
    </lineage>
</organism>
<evidence type="ECO:0000256" key="9">
    <source>
        <dbReference type="RuleBase" id="RU363034"/>
    </source>
</evidence>
<dbReference type="CDD" id="cd00190">
    <property type="entry name" value="Tryp_SPc"/>
    <property type="match status" value="1"/>
</dbReference>
<evidence type="ECO:0000256" key="7">
    <source>
        <dbReference type="ARBA" id="ARBA00036320"/>
    </source>
</evidence>
<dbReference type="PANTHER" id="PTHR24271:SF52">
    <property type="entry name" value="GRANZYME K"/>
    <property type="match status" value="1"/>
</dbReference>
<evidence type="ECO:0000256" key="2">
    <source>
        <dbReference type="ARBA" id="ARBA00022670"/>
    </source>
</evidence>
<dbReference type="AlphaFoldDB" id="A0A3Q2E3S4"/>
<reference evidence="11" key="2">
    <citation type="submission" date="2025-09" db="UniProtKB">
        <authorList>
            <consortium name="Ensembl"/>
        </authorList>
    </citation>
    <scope>IDENTIFICATION</scope>
</reference>
<dbReference type="PANTHER" id="PTHR24271">
    <property type="entry name" value="KALLIKREIN-RELATED"/>
    <property type="match status" value="1"/>
</dbReference>
<dbReference type="PROSITE" id="PS50240">
    <property type="entry name" value="TRYPSIN_DOM"/>
    <property type="match status" value="1"/>
</dbReference>
<evidence type="ECO:0000256" key="6">
    <source>
        <dbReference type="ARBA" id="ARBA00023157"/>
    </source>
</evidence>
<keyword evidence="5" id="KW-0865">Zymogen</keyword>
<dbReference type="FunFam" id="2.40.10.10:FF:000005">
    <property type="entry name" value="Serine protease 37"/>
    <property type="match status" value="1"/>
</dbReference>
<accession>A0A3Q2E3S4</accession>
<dbReference type="Pfam" id="PF00089">
    <property type="entry name" value="Trypsin"/>
    <property type="match status" value="1"/>
</dbReference>
<dbReference type="OMA" id="WINGIMQ"/>
<name>A0A3Q2E3S4_CYPVA</name>
<dbReference type="GO" id="GO:0005576">
    <property type="term" value="C:extracellular region"/>
    <property type="evidence" value="ECO:0007669"/>
    <property type="project" value="UniProtKB-SubCell"/>
</dbReference>
<keyword evidence="4 9" id="KW-0720">Serine protease</keyword>
<evidence type="ECO:0000313" key="11">
    <source>
        <dbReference type="Ensembl" id="ENSCVAP00000026812.1"/>
    </source>
</evidence>
<dbReference type="Gene3D" id="2.40.10.10">
    <property type="entry name" value="Trypsin-like serine proteases"/>
    <property type="match status" value="2"/>
</dbReference>
<sequence length="265" mass="29289">MFTGVSVECVFVIYHARSEIIDGKEVKPRHSMPFMALVQSGKFKCGGILIDPQWVLTAAHCEKVIWPTVLLGVHSIKDEKKEKKYRQIRKVTRRIPHPSFNKASGDNDLMLLKLDKPVKQTKWVRVHQLNNVVKLPAVGDICQVAGWGATSKNGKNYSDVLMAANVAVIDRRKCNSKKHYNHKPLITTNMICAGPNGKSKADTCAGDSGGPILCKGVLVGVTSFGGNNTNHSKNCGSVKWPGVYALLSKEKIEWINKVMKSLKIE</sequence>
<dbReference type="PROSITE" id="PS00135">
    <property type="entry name" value="TRYPSIN_SER"/>
    <property type="match status" value="1"/>
</dbReference>
<dbReference type="GO" id="GO:0004252">
    <property type="term" value="F:serine-type endopeptidase activity"/>
    <property type="evidence" value="ECO:0007669"/>
    <property type="project" value="UniProtKB-EC"/>
</dbReference>
<evidence type="ECO:0000259" key="10">
    <source>
        <dbReference type="PROSITE" id="PS50240"/>
    </source>
</evidence>
<dbReference type="GO" id="GO:0006508">
    <property type="term" value="P:proteolysis"/>
    <property type="evidence" value="ECO:0007669"/>
    <property type="project" value="UniProtKB-KW"/>
</dbReference>
<dbReference type="InterPro" id="IPR001254">
    <property type="entry name" value="Trypsin_dom"/>
</dbReference>
<dbReference type="Proteomes" id="UP000265020">
    <property type="component" value="Unassembled WGS sequence"/>
</dbReference>
<dbReference type="InterPro" id="IPR033116">
    <property type="entry name" value="TRYPSIN_SER"/>
</dbReference>
<dbReference type="InterPro" id="IPR043504">
    <property type="entry name" value="Peptidase_S1_PA_chymotrypsin"/>
</dbReference>
<feature type="domain" description="Peptidase S1" evidence="10">
    <location>
        <begin position="20"/>
        <end position="260"/>
    </location>
</feature>
<dbReference type="InterPro" id="IPR009003">
    <property type="entry name" value="Peptidase_S1_PA"/>
</dbReference>
<keyword evidence="2 9" id="KW-0645">Protease</keyword>
<evidence type="ECO:0000256" key="3">
    <source>
        <dbReference type="ARBA" id="ARBA00022801"/>
    </source>
</evidence>
<dbReference type="InterPro" id="IPR018114">
    <property type="entry name" value="TRYPSIN_HIS"/>
</dbReference>
<dbReference type="SUPFAM" id="SSF50494">
    <property type="entry name" value="Trypsin-like serine proteases"/>
    <property type="match status" value="1"/>
</dbReference>
<keyword evidence="12" id="KW-1185">Reference proteome</keyword>
<comment type="catalytic activity">
    <reaction evidence="7">
        <text>Preferential cleavage: Arg-|-Xaa, Lys-|-Xaa.</text>
        <dbReference type="EC" id="3.4.21.4"/>
    </reaction>
</comment>
<proteinExistence type="predicted"/>
<dbReference type="PRINTS" id="PR00722">
    <property type="entry name" value="CHYMOTRYPSIN"/>
</dbReference>
<dbReference type="Ensembl" id="ENSCVAT00000017235.1">
    <property type="protein sequence ID" value="ENSCVAP00000026812.1"/>
    <property type="gene ID" value="ENSCVAG00000012672.1"/>
</dbReference>
<protein>
    <recommendedName>
        <fullName evidence="8">trypsin</fullName>
        <ecNumber evidence="8">3.4.21.4</ecNumber>
    </recommendedName>
</protein>
<comment type="subcellular location">
    <subcellularLocation>
        <location evidence="1">Secreted</location>
        <location evidence="1">Extracellular space</location>
    </subcellularLocation>
</comment>
<keyword evidence="3 9" id="KW-0378">Hydrolase</keyword>
<dbReference type="PROSITE" id="PS00134">
    <property type="entry name" value="TRYPSIN_HIS"/>
    <property type="match status" value="1"/>
</dbReference>
<dbReference type="STRING" id="28743.ENSCVAP00000026812"/>
<keyword evidence="6" id="KW-1015">Disulfide bond</keyword>